<dbReference type="OrthoDB" id="273823at2759"/>
<dbReference type="Proteomes" id="UP000631114">
    <property type="component" value="Unassembled WGS sequence"/>
</dbReference>
<proteinExistence type="predicted"/>
<organism evidence="1 2">
    <name type="scientific">Coptis chinensis</name>
    <dbReference type="NCBI Taxonomy" id="261450"/>
    <lineage>
        <taxon>Eukaryota</taxon>
        <taxon>Viridiplantae</taxon>
        <taxon>Streptophyta</taxon>
        <taxon>Embryophyta</taxon>
        <taxon>Tracheophyta</taxon>
        <taxon>Spermatophyta</taxon>
        <taxon>Magnoliopsida</taxon>
        <taxon>Ranunculales</taxon>
        <taxon>Ranunculaceae</taxon>
        <taxon>Coptidoideae</taxon>
        <taxon>Coptis</taxon>
    </lineage>
</organism>
<gene>
    <name evidence="1" type="ORF">IFM89_038849</name>
</gene>
<evidence type="ECO:0000313" key="2">
    <source>
        <dbReference type="Proteomes" id="UP000631114"/>
    </source>
</evidence>
<sequence>MMTCRTIKLSYICGAGRCNIQVNVDIPVDTELAGPLQEGCIWRQARGSAAEVSGFDDMDASSQEVGVAQQWFDELDNLAFETVGDDANGNPETNSQEENRLSIHSAINISPGTSEVIIYAALYLKMKKNSIYQEFCHEENVKRILDIVNHRSGKLGTDACAQLSYGVYAITGKEVTTMGKALLVFSELQILP</sequence>
<reference evidence="1 2" key="1">
    <citation type="submission" date="2020-10" db="EMBL/GenBank/DDBJ databases">
        <title>The Coptis chinensis genome and diversification of protoberbering-type alkaloids.</title>
        <authorList>
            <person name="Wang B."/>
            <person name="Shu S."/>
            <person name="Song C."/>
            <person name="Liu Y."/>
        </authorList>
    </citation>
    <scope>NUCLEOTIDE SEQUENCE [LARGE SCALE GENOMIC DNA]</scope>
    <source>
        <strain evidence="1">HL-2020</strain>
        <tissue evidence="1">Leaf</tissue>
    </source>
</reference>
<evidence type="ECO:0000313" key="1">
    <source>
        <dbReference type="EMBL" id="KAF9612279.1"/>
    </source>
</evidence>
<dbReference type="EMBL" id="JADFTS010000004">
    <property type="protein sequence ID" value="KAF9612279.1"/>
    <property type="molecule type" value="Genomic_DNA"/>
</dbReference>
<protein>
    <submittedName>
        <fullName evidence="1">Uncharacterized protein</fullName>
    </submittedName>
</protein>
<name>A0A835M352_9MAGN</name>
<accession>A0A835M352</accession>
<comment type="caution">
    <text evidence="1">The sequence shown here is derived from an EMBL/GenBank/DDBJ whole genome shotgun (WGS) entry which is preliminary data.</text>
</comment>
<dbReference type="AlphaFoldDB" id="A0A835M352"/>
<keyword evidence="2" id="KW-1185">Reference proteome</keyword>